<reference evidence="1" key="2">
    <citation type="submission" date="2023-01" db="EMBL/GenBank/DDBJ databases">
        <title>Draft genome sequence of Portibacter lacus strain NBRC 108769.</title>
        <authorList>
            <person name="Sun Q."/>
            <person name="Mori K."/>
        </authorList>
    </citation>
    <scope>NUCLEOTIDE SEQUENCE</scope>
    <source>
        <strain evidence="1">NBRC 108769</strain>
    </source>
</reference>
<name>A0AA37SN88_9BACT</name>
<protein>
    <submittedName>
        <fullName evidence="1">Uncharacterized protein</fullName>
    </submittedName>
</protein>
<dbReference type="Proteomes" id="UP001156666">
    <property type="component" value="Unassembled WGS sequence"/>
</dbReference>
<comment type="caution">
    <text evidence="1">The sequence shown here is derived from an EMBL/GenBank/DDBJ whole genome shotgun (WGS) entry which is preliminary data.</text>
</comment>
<evidence type="ECO:0000313" key="2">
    <source>
        <dbReference type="Proteomes" id="UP001156666"/>
    </source>
</evidence>
<reference evidence="1" key="1">
    <citation type="journal article" date="2014" name="Int. J. Syst. Evol. Microbiol.">
        <title>Complete genome sequence of Corynebacterium casei LMG S-19264T (=DSM 44701T), isolated from a smear-ripened cheese.</title>
        <authorList>
            <consortium name="US DOE Joint Genome Institute (JGI-PGF)"/>
            <person name="Walter F."/>
            <person name="Albersmeier A."/>
            <person name="Kalinowski J."/>
            <person name="Ruckert C."/>
        </authorList>
    </citation>
    <scope>NUCLEOTIDE SEQUENCE</scope>
    <source>
        <strain evidence="1">NBRC 108769</strain>
    </source>
</reference>
<evidence type="ECO:0000313" key="1">
    <source>
        <dbReference type="EMBL" id="GLR16817.1"/>
    </source>
</evidence>
<sequence>MISIRKDESTDNNNAAQYADENDVFFPESSRLIDERFYIKVEHGADKNTGR</sequence>
<dbReference type="AlphaFoldDB" id="A0AA37SN88"/>
<gene>
    <name evidence="1" type="ORF">GCM10007940_14320</name>
</gene>
<accession>A0AA37SN88</accession>
<dbReference type="EMBL" id="BSOH01000007">
    <property type="protein sequence ID" value="GLR16817.1"/>
    <property type="molecule type" value="Genomic_DNA"/>
</dbReference>
<organism evidence="1 2">
    <name type="scientific">Portibacter lacus</name>
    <dbReference type="NCBI Taxonomy" id="1099794"/>
    <lineage>
        <taxon>Bacteria</taxon>
        <taxon>Pseudomonadati</taxon>
        <taxon>Bacteroidota</taxon>
        <taxon>Saprospiria</taxon>
        <taxon>Saprospirales</taxon>
        <taxon>Haliscomenobacteraceae</taxon>
        <taxon>Portibacter</taxon>
    </lineage>
</organism>
<proteinExistence type="predicted"/>
<keyword evidence="2" id="KW-1185">Reference proteome</keyword>